<dbReference type="EC" id="2.7.4.9" evidence="2"/>
<dbReference type="InterPro" id="IPR024705">
    <property type="entry name" value="Ssp411"/>
</dbReference>
<organism evidence="2">
    <name type="scientific">hydrothermal vent metagenome</name>
    <dbReference type="NCBI Taxonomy" id="652676"/>
    <lineage>
        <taxon>unclassified sequences</taxon>
        <taxon>metagenomes</taxon>
        <taxon>ecological metagenomes</taxon>
    </lineage>
</organism>
<dbReference type="CDD" id="cd02955">
    <property type="entry name" value="SSP411"/>
    <property type="match status" value="1"/>
</dbReference>
<dbReference type="GO" id="GO:0005975">
    <property type="term" value="P:carbohydrate metabolic process"/>
    <property type="evidence" value="ECO:0007669"/>
    <property type="project" value="InterPro"/>
</dbReference>
<dbReference type="EMBL" id="FPHI01000042">
    <property type="protein sequence ID" value="SFV69054.1"/>
    <property type="molecule type" value="Genomic_DNA"/>
</dbReference>
<evidence type="ECO:0000313" key="2">
    <source>
        <dbReference type="EMBL" id="SFV69054.1"/>
    </source>
</evidence>
<dbReference type="AlphaFoldDB" id="A0A1W1CTF2"/>
<sequence length="643" mass="74476">MKNHLKNEYSPYLQQHVKNPVDWYPWGNEALEKARKEHKAIFLSIGYSSCHWCHVMEEESFKNETTAKILNKHFIAIKIDREERPDLDKHFQNVYELMNNCPGGWPTSIFLTEDLKPFYSATYIPDEPKYGMMSFSSLLEVIADKYKNEKNVLIEEADKILRHLNPKEDKIQATKLDLSIINRVSDQAKQLFDSEYGGFNKAPKFPQASLLDLLLDVYKITGDKETLNMALFSLSSMAKGGLRDLVDGGFCRYSTDNEWLVPHFEKMTYDNALLCEVYLKAYHVSDDTFYKDVAFETLDFMLEKMHESGLFYSASDADTEGEEGKYFVYTYEKALKSFEKAGIPSKEHEKLAKALHITKHGNFKGKNIVRIDNPAHSDIPYYKEALDALRKRREKQTYPSIDRKILVSWNAMMIKSLFKASRTDKKYLIPAINSLDTLLHSMYINSELYHSTLIGKPPKIKAFLEDYAYLGEVLIEAYKSTLDERYLITAQKLVNTAIEKYFNQGKWKFSRGEFETDADIYDNSYPASVSTMLSVLYSIASLVDNIYKKFVFRTLEIYSYDVMRQPISTPRISQMVIRYLKDDVIIKATEEKLKPHITDLDELPHPFSLLKNDTNDGFMICNSNSCFGHEKDFAGVLEVLQKR</sequence>
<dbReference type="SUPFAM" id="SSF48208">
    <property type="entry name" value="Six-hairpin glycosidases"/>
    <property type="match status" value="1"/>
</dbReference>
<feature type="domain" description="Spermatogenesis-associated protein 20-like TRX" evidence="1">
    <location>
        <begin position="2"/>
        <end position="164"/>
    </location>
</feature>
<dbReference type="InterPro" id="IPR008928">
    <property type="entry name" value="6-hairpin_glycosidase_sf"/>
</dbReference>
<dbReference type="Gene3D" id="1.50.10.20">
    <property type="match status" value="1"/>
</dbReference>
<accession>A0A1W1CTF2</accession>
<keyword evidence="2" id="KW-0418">Kinase</keyword>
<dbReference type="SUPFAM" id="SSF52833">
    <property type="entry name" value="Thioredoxin-like"/>
    <property type="match status" value="1"/>
</dbReference>
<protein>
    <submittedName>
        <fullName evidence="2">Thymidylate kinase</fullName>
        <ecNumber evidence="2">2.7.4.9</ecNumber>
    </submittedName>
</protein>
<evidence type="ECO:0000259" key="1">
    <source>
        <dbReference type="Pfam" id="PF03190"/>
    </source>
</evidence>
<dbReference type="PIRSF" id="PIRSF006402">
    <property type="entry name" value="UCP006402_thioredoxin"/>
    <property type="match status" value="1"/>
</dbReference>
<dbReference type="Gene3D" id="3.40.30.10">
    <property type="entry name" value="Glutaredoxin"/>
    <property type="match status" value="1"/>
</dbReference>
<dbReference type="InterPro" id="IPR004879">
    <property type="entry name" value="Ssp411-like_TRX"/>
</dbReference>
<dbReference type="InterPro" id="IPR036249">
    <property type="entry name" value="Thioredoxin-like_sf"/>
</dbReference>
<name>A0A1W1CTF2_9ZZZZ</name>
<dbReference type="GO" id="GO:0004798">
    <property type="term" value="F:dTMP kinase activity"/>
    <property type="evidence" value="ECO:0007669"/>
    <property type="project" value="UniProtKB-EC"/>
</dbReference>
<dbReference type="PANTHER" id="PTHR42899:SF1">
    <property type="entry name" value="SPERMATOGENESIS-ASSOCIATED PROTEIN 20"/>
    <property type="match status" value="1"/>
</dbReference>
<keyword evidence="2" id="KW-0808">Transferase</keyword>
<dbReference type="Pfam" id="PF03190">
    <property type="entry name" value="Thioredox_DsbH"/>
    <property type="match status" value="1"/>
</dbReference>
<gene>
    <name evidence="2" type="ORF">MNB_SV-3-288</name>
</gene>
<proteinExistence type="predicted"/>
<reference evidence="2" key="1">
    <citation type="submission" date="2016-10" db="EMBL/GenBank/DDBJ databases">
        <authorList>
            <person name="de Groot N.N."/>
        </authorList>
    </citation>
    <scope>NUCLEOTIDE SEQUENCE</scope>
</reference>
<dbReference type="PANTHER" id="PTHR42899">
    <property type="entry name" value="SPERMATOGENESIS-ASSOCIATED PROTEIN 20"/>
    <property type="match status" value="1"/>
</dbReference>